<reference evidence="4 5" key="1">
    <citation type="submission" date="2021-08" db="EMBL/GenBank/DDBJ databases">
        <title>Draft Genome Sequence of Phanerochaete sordida strain YK-624.</title>
        <authorList>
            <person name="Mori T."/>
            <person name="Dohra H."/>
            <person name="Suzuki T."/>
            <person name="Kawagishi H."/>
            <person name="Hirai H."/>
        </authorList>
    </citation>
    <scope>NUCLEOTIDE SEQUENCE [LARGE SCALE GENOMIC DNA]</scope>
    <source>
        <strain evidence="4 5">YK-624</strain>
    </source>
</reference>
<organism evidence="4 5">
    <name type="scientific">Phanerochaete sordida</name>
    <dbReference type="NCBI Taxonomy" id="48140"/>
    <lineage>
        <taxon>Eukaryota</taxon>
        <taxon>Fungi</taxon>
        <taxon>Dikarya</taxon>
        <taxon>Basidiomycota</taxon>
        <taxon>Agaricomycotina</taxon>
        <taxon>Agaricomycetes</taxon>
        <taxon>Polyporales</taxon>
        <taxon>Phanerochaetaceae</taxon>
        <taxon>Phanerochaete</taxon>
    </lineage>
</organism>
<evidence type="ECO:0000259" key="3">
    <source>
        <dbReference type="PROSITE" id="PS50089"/>
    </source>
</evidence>
<dbReference type="PANTHER" id="PTHR45676:SF41">
    <property type="entry name" value="RING-H2 FINGER PROTEIN ATL66"/>
    <property type="match status" value="1"/>
</dbReference>
<dbReference type="GO" id="GO:0008270">
    <property type="term" value="F:zinc ion binding"/>
    <property type="evidence" value="ECO:0007669"/>
    <property type="project" value="UniProtKB-KW"/>
</dbReference>
<feature type="compositionally biased region" description="Low complexity" evidence="2">
    <location>
        <begin position="279"/>
        <end position="304"/>
    </location>
</feature>
<feature type="compositionally biased region" description="Basic and acidic residues" evidence="2">
    <location>
        <begin position="792"/>
        <end position="803"/>
    </location>
</feature>
<evidence type="ECO:0000256" key="1">
    <source>
        <dbReference type="PROSITE-ProRule" id="PRU00175"/>
    </source>
</evidence>
<feature type="compositionally biased region" description="Basic and acidic residues" evidence="2">
    <location>
        <begin position="721"/>
        <end position="731"/>
    </location>
</feature>
<dbReference type="FunFam" id="3.30.40.10:FF:000728">
    <property type="entry name" value="Unplaced genomic scaffold supercont1.4, whole genome shotgun sequence"/>
    <property type="match status" value="1"/>
</dbReference>
<dbReference type="AlphaFoldDB" id="A0A9P3LF99"/>
<dbReference type="CDD" id="cd16461">
    <property type="entry name" value="RING-H2_EL5-like"/>
    <property type="match status" value="1"/>
</dbReference>
<feature type="compositionally biased region" description="Low complexity" evidence="2">
    <location>
        <begin position="136"/>
        <end position="160"/>
    </location>
</feature>
<feature type="region of interest" description="Disordered" evidence="2">
    <location>
        <begin position="1"/>
        <end position="406"/>
    </location>
</feature>
<feature type="compositionally biased region" description="Polar residues" evidence="2">
    <location>
        <begin position="181"/>
        <end position="204"/>
    </location>
</feature>
<feature type="compositionally biased region" description="Polar residues" evidence="2">
    <location>
        <begin position="224"/>
        <end position="241"/>
    </location>
</feature>
<feature type="compositionally biased region" description="Polar residues" evidence="2">
    <location>
        <begin position="336"/>
        <end position="358"/>
    </location>
</feature>
<feature type="region of interest" description="Disordered" evidence="2">
    <location>
        <begin position="833"/>
        <end position="871"/>
    </location>
</feature>
<dbReference type="Gene3D" id="3.30.40.10">
    <property type="entry name" value="Zinc/RING finger domain, C3HC4 (zinc finger)"/>
    <property type="match status" value="1"/>
</dbReference>
<dbReference type="PANTHER" id="PTHR45676">
    <property type="entry name" value="RING-H2 FINGER PROTEIN ATL51-RELATED"/>
    <property type="match status" value="1"/>
</dbReference>
<keyword evidence="5" id="KW-1185">Reference proteome</keyword>
<feature type="region of interest" description="Disordered" evidence="2">
    <location>
        <begin position="505"/>
        <end position="538"/>
    </location>
</feature>
<feature type="domain" description="RING-type" evidence="3">
    <location>
        <begin position="977"/>
        <end position="1019"/>
    </location>
</feature>
<gene>
    <name evidence="4" type="ORF">PsYK624_079630</name>
</gene>
<feature type="compositionally biased region" description="Basic and acidic residues" evidence="2">
    <location>
        <begin position="699"/>
        <end position="708"/>
    </location>
</feature>
<accession>A0A9P3LF99</accession>
<evidence type="ECO:0000313" key="5">
    <source>
        <dbReference type="Proteomes" id="UP000703269"/>
    </source>
</evidence>
<feature type="compositionally biased region" description="Basic and acidic residues" evidence="2">
    <location>
        <begin position="74"/>
        <end position="85"/>
    </location>
</feature>
<dbReference type="InterPro" id="IPR013083">
    <property type="entry name" value="Znf_RING/FYVE/PHD"/>
</dbReference>
<feature type="compositionally biased region" description="Low complexity" evidence="2">
    <location>
        <begin position="24"/>
        <end position="39"/>
    </location>
</feature>
<keyword evidence="1" id="KW-0862">Zinc</keyword>
<feature type="region of interest" description="Disordered" evidence="2">
    <location>
        <begin position="754"/>
        <end position="810"/>
    </location>
</feature>
<comment type="caution">
    <text evidence="4">The sequence shown here is derived from an EMBL/GenBank/DDBJ whole genome shotgun (WGS) entry which is preliminary data.</text>
</comment>
<feature type="compositionally biased region" description="Low complexity" evidence="2">
    <location>
        <begin position="370"/>
        <end position="392"/>
    </location>
</feature>
<keyword evidence="1" id="KW-0479">Metal-binding</keyword>
<dbReference type="OrthoDB" id="8062037at2759"/>
<feature type="region of interest" description="Disordered" evidence="2">
    <location>
        <begin position="617"/>
        <end position="734"/>
    </location>
</feature>
<dbReference type="Pfam" id="PF13639">
    <property type="entry name" value="zf-RING_2"/>
    <property type="match status" value="1"/>
</dbReference>
<dbReference type="SUPFAM" id="SSF57850">
    <property type="entry name" value="RING/U-box"/>
    <property type="match status" value="1"/>
</dbReference>
<feature type="compositionally biased region" description="Polar residues" evidence="2">
    <location>
        <begin position="506"/>
        <end position="515"/>
    </location>
</feature>
<protein>
    <recommendedName>
        <fullName evidence="3">RING-type domain-containing protein</fullName>
    </recommendedName>
</protein>
<dbReference type="SMART" id="SM00184">
    <property type="entry name" value="RING"/>
    <property type="match status" value="1"/>
</dbReference>
<dbReference type="Proteomes" id="UP000703269">
    <property type="component" value="Unassembled WGS sequence"/>
</dbReference>
<dbReference type="EMBL" id="BPQB01000023">
    <property type="protein sequence ID" value="GJE91812.1"/>
    <property type="molecule type" value="Genomic_DNA"/>
</dbReference>
<feature type="compositionally biased region" description="Basic residues" evidence="2">
    <location>
        <begin position="89"/>
        <end position="100"/>
    </location>
</feature>
<sequence>MGQANSRQRAAQRQPSAPEPPRNPTITESSSSSTSETPSQDAQATQKKGKRAALRRSILGLVPSTSSSSLSSRSRKDSATSDHEPSQSLRKRWRSSRRFSKAPTPLSGLPEAAQQSSTLGGDREGAGSGPSDVTVSSGTPSQLPSSSTSVSSAAARSPPAIEVSLEQERPPEPANEPASPGNPTSRTPNLAASEASSHRPTYPTTEEIRREVAEFLTGHPEPSSHGSENVANVASPQSAPADTTAGHPQHGVPQGFPPPGTLVVVQGVVNTTDTPHAQPSQTPASSTIPPSASSSSRPSTALHSPPEPPLIRRRASSVSTPRTHTRSEERHAGRSRLSSFMRSGRGSDSSLHAHTMSSPEADLRSHIDSDSSPSTTESGPSSAADSQSSTPSEQPNPSRGLSPGSIDVLGTLLSVAAAATAASLFSPGLNLNGQHSPTSSNPSSGPPSPQTSTRPLSPTPTAGLGALGGIGGLSGLGLNPNSAPAPQDSRDRIRNVWESIRERVGLNSNSRSNGASDRATDDGSGAATPGGNSPRMRPGEMMLAEMARALNAGLGLANNANNSSGERRQEATNPAHVLFPPMADSGSNLPPEGSFERFLANLQSDLRTILSEDIPQAASPNANASTELASSSPDVQEQAQGAEPEQTRPGTPIPAVEAQHDEEHADDDDEPPPLSSDADSDSDESFHDADDAGSDDESDRQTITDHPPRTPTPIPNFLPQDHVHADPTGSRRRERPAINLWRIYRFEPIPAAHAQNQAAASPRQSTSPFATVREPSTETSAAIPSPPAPFGDEARPEPPRSSRVDSPTPNTQAVVVPVIVVGLQSVDVIDADEPEDDPLHAQPRPGSPMDQAPEDPLRPTTPRGRRWPSRAANALRTWRPGRRGSRTRRNADGSGSRTFLIYVIGGYYPPNHHMVTGSANLDSYEALWELAELLGQVKPPTATREDIDKSGLQIIKASDLPRLEAEGRVASNCVDRCLVCLDDYDPESDLRLMTCRHAFHKECVDKWLQVGRNNCPACRTKGVNVSGDPPPEAAAAA</sequence>
<evidence type="ECO:0000313" key="4">
    <source>
        <dbReference type="EMBL" id="GJE91812.1"/>
    </source>
</evidence>
<feature type="compositionally biased region" description="Low complexity" evidence="2">
    <location>
        <begin position="1"/>
        <end position="16"/>
    </location>
</feature>
<feature type="region of interest" description="Disordered" evidence="2">
    <location>
        <begin position="426"/>
        <end position="468"/>
    </location>
</feature>
<feature type="compositionally biased region" description="Polar residues" evidence="2">
    <location>
        <begin position="618"/>
        <end position="639"/>
    </location>
</feature>
<proteinExistence type="predicted"/>
<dbReference type="InterPro" id="IPR001841">
    <property type="entry name" value="Znf_RING"/>
</dbReference>
<name>A0A9P3LF99_9APHY</name>
<dbReference type="PROSITE" id="PS50089">
    <property type="entry name" value="ZF_RING_2"/>
    <property type="match status" value="1"/>
</dbReference>
<evidence type="ECO:0000256" key="2">
    <source>
        <dbReference type="SAM" id="MobiDB-lite"/>
    </source>
</evidence>
<keyword evidence="1" id="KW-0863">Zinc-finger</keyword>
<feature type="compositionally biased region" description="Polar residues" evidence="2">
    <location>
        <begin position="268"/>
        <end position="278"/>
    </location>
</feature>